<dbReference type="OrthoDB" id="9787346at2"/>
<feature type="transmembrane region" description="Helical" evidence="8">
    <location>
        <begin position="42"/>
        <end position="61"/>
    </location>
</feature>
<feature type="transmembrane region" description="Helical" evidence="8">
    <location>
        <begin position="106"/>
        <end position="129"/>
    </location>
</feature>
<dbReference type="PANTHER" id="PTHR11040:SF211">
    <property type="entry name" value="ZINC TRANSPORTER ZIP11"/>
    <property type="match status" value="1"/>
</dbReference>
<dbReference type="RefSeq" id="WP_067645242.1">
    <property type="nucleotide sequence ID" value="NZ_CP015249.1"/>
</dbReference>
<reference evidence="9 10" key="1">
    <citation type="submission" date="2016-04" db="EMBL/GenBank/DDBJ databases">
        <title>Complete genome sequence of Dokdonella koreensis DS-123T.</title>
        <authorList>
            <person name="Kim J.F."/>
            <person name="Lee H."/>
            <person name="Kwak M.-J."/>
        </authorList>
    </citation>
    <scope>NUCLEOTIDE SEQUENCE [LARGE SCALE GENOMIC DNA]</scope>
    <source>
        <strain evidence="9 10">DS-123</strain>
    </source>
</reference>
<sequence length="290" mass="28377">MRIASSRFPSSLSGPLAAALVVAAVLLGYAAADLDPPLQHALQAGGLCALGTALGALPVLVVRTLPQAVADGLLGFGAGVMLAATAFSLIVPGLDATRDLGATPWQAGGLVSAGLLLGASGLVAVEHLLPHDRLGPSVPGSPLVPARIVLFVIAIVAHNIPEGMAVGVAAGAALPEARGLTLGIALQDMPEGLVVALVLAGAGLTRGKALLAGAASGLVEPIAAVASAWLAGLTAIALPWGLALAAGAMLIAVVQVIVPESYRNGHVAAASAGLCLGFCLMMVMDTALAL</sequence>
<dbReference type="KEGG" id="dko:I596_1165"/>
<dbReference type="PANTHER" id="PTHR11040">
    <property type="entry name" value="ZINC/IRON TRANSPORTER"/>
    <property type="match status" value="1"/>
</dbReference>
<feature type="transmembrane region" description="Helical" evidence="8">
    <location>
        <begin position="141"/>
        <end position="160"/>
    </location>
</feature>
<comment type="similarity">
    <text evidence="2">Belongs to the ZIP transporter (TC 2.A.5) family.</text>
</comment>
<keyword evidence="10" id="KW-1185">Reference proteome</keyword>
<dbReference type="InterPro" id="IPR003689">
    <property type="entry name" value="ZIP"/>
</dbReference>
<evidence type="ECO:0000256" key="3">
    <source>
        <dbReference type="ARBA" id="ARBA00022475"/>
    </source>
</evidence>
<keyword evidence="4 8" id="KW-0812">Transmembrane</keyword>
<protein>
    <submittedName>
        <fullName evidence="9">Metal transporter, ZIP family</fullName>
    </submittedName>
</protein>
<feature type="transmembrane region" description="Helical" evidence="8">
    <location>
        <begin position="73"/>
        <end position="94"/>
    </location>
</feature>
<evidence type="ECO:0000256" key="2">
    <source>
        <dbReference type="ARBA" id="ARBA00006939"/>
    </source>
</evidence>
<comment type="subcellular location">
    <subcellularLocation>
        <location evidence="1">Cell membrane</location>
        <topology evidence="1">Multi-pass membrane protein</topology>
    </subcellularLocation>
</comment>
<accession>A0A160DSF6</accession>
<keyword evidence="6 8" id="KW-1133">Transmembrane helix</keyword>
<evidence type="ECO:0000256" key="5">
    <source>
        <dbReference type="ARBA" id="ARBA00022833"/>
    </source>
</evidence>
<name>A0A160DSF6_9GAMM</name>
<organism evidence="9 10">
    <name type="scientific">Dokdonella koreensis DS-123</name>
    <dbReference type="NCBI Taxonomy" id="1300342"/>
    <lineage>
        <taxon>Bacteria</taxon>
        <taxon>Pseudomonadati</taxon>
        <taxon>Pseudomonadota</taxon>
        <taxon>Gammaproteobacteria</taxon>
        <taxon>Lysobacterales</taxon>
        <taxon>Rhodanobacteraceae</taxon>
        <taxon>Dokdonella</taxon>
    </lineage>
</organism>
<keyword evidence="7 8" id="KW-0472">Membrane</keyword>
<proteinExistence type="inferred from homology"/>
<dbReference type="AlphaFoldDB" id="A0A160DSF6"/>
<dbReference type="EMBL" id="CP015249">
    <property type="protein sequence ID" value="ANB17195.1"/>
    <property type="molecule type" value="Genomic_DNA"/>
</dbReference>
<evidence type="ECO:0000256" key="7">
    <source>
        <dbReference type="ARBA" id="ARBA00023136"/>
    </source>
</evidence>
<gene>
    <name evidence="9" type="ORF">I596_1165</name>
</gene>
<dbReference type="STRING" id="1300342.I596_1165"/>
<feature type="transmembrane region" description="Helical" evidence="8">
    <location>
        <begin position="237"/>
        <end position="258"/>
    </location>
</feature>
<evidence type="ECO:0000313" key="9">
    <source>
        <dbReference type="EMBL" id="ANB17195.1"/>
    </source>
</evidence>
<feature type="transmembrane region" description="Helical" evidence="8">
    <location>
        <begin position="265"/>
        <end position="284"/>
    </location>
</feature>
<keyword evidence="5" id="KW-0862">Zinc</keyword>
<evidence type="ECO:0000256" key="6">
    <source>
        <dbReference type="ARBA" id="ARBA00022989"/>
    </source>
</evidence>
<dbReference type="GO" id="GO:0005385">
    <property type="term" value="F:zinc ion transmembrane transporter activity"/>
    <property type="evidence" value="ECO:0007669"/>
    <property type="project" value="TreeGrafter"/>
</dbReference>
<evidence type="ECO:0000256" key="8">
    <source>
        <dbReference type="SAM" id="Phobius"/>
    </source>
</evidence>
<dbReference type="PATRIC" id="fig|1300342.3.peg.1138"/>
<feature type="transmembrane region" description="Helical" evidence="8">
    <location>
        <begin position="180"/>
        <end position="202"/>
    </location>
</feature>
<evidence type="ECO:0000313" key="10">
    <source>
        <dbReference type="Proteomes" id="UP000076830"/>
    </source>
</evidence>
<evidence type="ECO:0000256" key="4">
    <source>
        <dbReference type="ARBA" id="ARBA00022692"/>
    </source>
</evidence>
<dbReference type="Pfam" id="PF02535">
    <property type="entry name" value="Zip"/>
    <property type="match status" value="1"/>
</dbReference>
<dbReference type="Proteomes" id="UP000076830">
    <property type="component" value="Chromosome"/>
</dbReference>
<keyword evidence="3" id="KW-1003">Cell membrane</keyword>
<feature type="transmembrane region" description="Helical" evidence="8">
    <location>
        <begin position="209"/>
        <end position="231"/>
    </location>
</feature>
<evidence type="ECO:0000256" key="1">
    <source>
        <dbReference type="ARBA" id="ARBA00004651"/>
    </source>
</evidence>
<dbReference type="GO" id="GO:0005886">
    <property type="term" value="C:plasma membrane"/>
    <property type="evidence" value="ECO:0007669"/>
    <property type="project" value="UniProtKB-SubCell"/>
</dbReference>